<dbReference type="KEGG" id="tet:TTHERM_00388380"/>
<dbReference type="RefSeq" id="XP_001019342.1">
    <property type="nucleotide sequence ID" value="XM_001019342.2"/>
</dbReference>
<feature type="compositionally biased region" description="Low complexity" evidence="1">
    <location>
        <begin position="883"/>
        <end position="907"/>
    </location>
</feature>
<evidence type="ECO:0000313" key="2">
    <source>
        <dbReference type="EMBL" id="EAR99097.1"/>
    </source>
</evidence>
<dbReference type="Proteomes" id="UP000009168">
    <property type="component" value="Unassembled WGS sequence"/>
</dbReference>
<dbReference type="GeneID" id="7838823"/>
<name>Q23RF1_TETTS</name>
<proteinExistence type="predicted"/>
<feature type="region of interest" description="Disordered" evidence="1">
    <location>
        <begin position="356"/>
        <end position="381"/>
    </location>
</feature>
<evidence type="ECO:0000256" key="1">
    <source>
        <dbReference type="SAM" id="MobiDB-lite"/>
    </source>
</evidence>
<reference evidence="3" key="1">
    <citation type="journal article" date="2006" name="PLoS Biol.">
        <title>Macronuclear genome sequence of the ciliate Tetrahymena thermophila, a model eukaryote.</title>
        <authorList>
            <person name="Eisen J.A."/>
            <person name="Coyne R.S."/>
            <person name="Wu M."/>
            <person name="Wu D."/>
            <person name="Thiagarajan M."/>
            <person name="Wortman J.R."/>
            <person name="Badger J.H."/>
            <person name="Ren Q."/>
            <person name="Amedeo P."/>
            <person name="Jones K.M."/>
            <person name="Tallon L.J."/>
            <person name="Delcher A.L."/>
            <person name="Salzberg S.L."/>
            <person name="Silva J.C."/>
            <person name="Haas B.J."/>
            <person name="Majoros W.H."/>
            <person name="Farzad M."/>
            <person name="Carlton J.M."/>
            <person name="Smith R.K. Jr."/>
            <person name="Garg J."/>
            <person name="Pearlman R.E."/>
            <person name="Karrer K.M."/>
            <person name="Sun L."/>
            <person name="Manning G."/>
            <person name="Elde N.C."/>
            <person name="Turkewitz A.P."/>
            <person name="Asai D.J."/>
            <person name="Wilkes D.E."/>
            <person name="Wang Y."/>
            <person name="Cai H."/>
            <person name="Collins K."/>
            <person name="Stewart B.A."/>
            <person name="Lee S.R."/>
            <person name="Wilamowska K."/>
            <person name="Weinberg Z."/>
            <person name="Ruzzo W.L."/>
            <person name="Wloga D."/>
            <person name="Gaertig J."/>
            <person name="Frankel J."/>
            <person name="Tsao C.-C."/>
            <person name="Gorovsky M.A."/>
            <person name="Keeling P.J."/>
            <person name="Waller R.F."/>
            <person name="Patron N.J."/>
            <person name="Cherry J.M."/>
            <person name="Stover N.A."/>
            <person name="Krieger C.J."/>
            <person name="del Toro C."/>
            <person name="Ryder H.F."/>
            <person name="Williamson S.C."/>
            <person name="Barbeau R.A."/>
            <person name="Hamilton E.P."/>
            <person name="Orias E."/>
        </authorList>
    </citation>
    <scope>NUCLEOTIDE SEQUENCE [LARGE SCALE GENOMIC DNA]</scope>
    <source>
        <strain evidence="3">SB210</strain>
    </source>
</reference>
<dbReference type="EMBL" id="GG662644">
    <property type="protein sequence ID" value="EAR99097.1"/>
    <property type="molecule type" value="Genomic_DNA"/>
</dbReference>
<accession>Q23RF1</accession>
<dbReference type="AlphaFoldDB" id="Q23RF1"/>
<feature type="region of interest" description="Disordered" evidence="1">
    <location>
        <begin position="882"/>
        <end position="907"/>
    </location>
</feature>
<dbReference type="InParanoid" id="Q23RF1"/>
<feature type="region of interest" description="Disordered" evidence="1">
    <location>
        <begin position="295"/>
        <end position="319"/>
    </location>
</feature>
<feature type="region of interest" description="Disordered" evidence="1">
    <location>
        <begin position="592"/>
        <end position="619"/>
    </location>
</feature>
<keyword evidence="3" id="KW-1185">Reference proteome</keyword>
<evidence type="ECO:0000313" key="3">
    <source>
        <dbReference type="Proteomes" id="UP000009168"/>
    </source>
</evidence>
<feature type="compositionally biased region" description="Low complexity" evidence="1">
    <location>
        <begin position="304"/>
        <end position="316"/>
    </location>
</feature>
<sequence>MAELILNNIGNFLQDSCLSYCLIHTVEQVSYINISPHDVENRFLCIQCYQSEQLNKEEKDYIISLRLFLQKQLEKPHFQILSEDIREQVQETLQTKGKVNLREKIKEFNANLIEIITEELNAIFKAEDEKTQLINEKLQSLFQKFGELNNASEIYDIFYQNKSNIDELNTKLDNYIKLAYLKANQLKEGSDEYEELFDEFNLDQAEFLKEKVLKKIKQIHYYTPQKNRKTNSLVDKSIFEEEAIYIDDSSLTLKSKSFLKLLHKIPSINSQLINQIEKQLIMNPIFEDIDFEIDEEENDEEQQQELGQPQLQNEGQVSDRNNQQIETQTLENVEKGNQNLANQFEDKQMNIQESISPIQKPKQKLKSMSKKQNQESQKGDITEQELTQFINNALNDDIPFNHLANQHKKNYSRCFEQPINQSQQVQGNRHQYSQNFSNIYQSTPPMFINPQNKQETYYQSHISYQNQSNNYQDTTYQTRRIPDQKEFDSNDNFIKEQFSQIQTIKQLPFQQDQSSTQVYPYQSAIIQQNIEPKFNQTLQQMNQESSNGQNGQSSQSKYPNLYKHQSANYENYFKNQQAYNQEINSNNINLQKVQSKSRDQSPSSQFSIPIQNNKDINKNGDGLLQKQLIKEDEDENKMSVGAGSSGFTFKEVDDAQLDQNAIEQNKQPQKKGLLQIDSQSFNLQMKKSKLGSSEKVEISHQSNNTIIIQSPTDSYAHYVISKDVLEPNKEYIFLFSIKCQKNDSILIGITPKEFINEKVLHKFPYYKSFINTNLETFSKSCEKIEKGTSIRITDDNCIHVVMRVCIQNQVLVFYDYPKMENVNSIKNPTDLKDIRQYYLTVGFTRSKESFNNPQSNPLRIQILDMRIADPTTLGDLINFTKSQQQQQQQQQQHQQQQQQQQQQLSSN</sequence>
<organism evidence="2 3">
    <name type="scientific">Tetrahymena thermophila (strain SB210)</name>
    <dbReference type="NCBI Taxonomy" id="312017"/>
    <lineage>
        <taxon>Eukaryota</taxon>
        <taxon>Sar</taxon>
        <taxon>Alveolata</taxon>
        <taxon>Ciliophora</taxon>
        <taxon>Intramacronucleata</taxon>
        <taxon>Oligohymenophorea</taxon>
        <taxon>Hymenostomatida</taxon>
        <taxon>Tetrahymenina</taxon>
        <taxon>Tetrahymenidae</taxon>
        <taxon>Tetrahymena</taxon>
    </lineage>
</organism>
<feature type="compositionally biased region" description="Low complexity" evidence="1">
    <location>
        <begin position="600"/>
        <end position="611"/>
    </location>
</feature>
<dbReference type="HOGENOM" id="CLU_320176_0_0_1"/>
<gene>
    <name evidence="2" type="ORF">TTHERM_00388380</name>
</gene>
<protein>
    <submittedName>
        <fullName evidence="2">Uncharacterized protein</fullName>
    </submittedName>
</protein>